<sequence>MSFQRIYRDMGDDKSPINQFKQTHCSKNGVWGFGAEEKYNQMVEAKEAAYETYSVDEIKIVESILGYRSDYTKGQGTAQPRIIRGSQIFSTATHFEEKFSKYSLEIQSLKEENAFMHEEHSREIQML</sequence>
<keyword evidence="2" id="KW-1185">Reference proteome</keyword>
<comment type="caution">
    <text evidence="1">The sequence shown here is derived from an EMBL/GenBank/DDBJ whole genome shotgun (WGS) entry which is preliminary data.</text>
</comment>
<evidence type="ECO:0000313" key="1">
    <source>
        <dbReference type="EMBL" id="KAG9447266.1"/>
    </source>
</evidence>
<name>A0AAV7EHF3_ARIFI</name>
<dbReference type="EMBL" id="JAINDJ010000005">
    <property type="protein sequence ID" value="KAG9447266.1"/>
    <property type="molecule type" value="Genomic_DNA"/>
</dbReference>
<accession>A0AAV7EHF3</accession>
<dbReference type="Proteomes" id="UP000825729">
    <property type="component" value="Unassembled WGS sequence"/>
</dbReference>
<proteinExistence type="predicted"/>
<gene>
    <name evidence="1" type="ORF">H6P81_013394</name>
</gene>
<reference evidence="1 2" key="1">
    <citation type="submission" date="2021-07" db="EMBL/GenBank/DDBJ databases">
        <title>The Aristolochia fimbriata genome: insights into angiosperm evolution, floral development and chemical biosynthesis.</title>
        <authorList>
            <person name="Jiao Y."/>
        </authorList>
    </citation>
    <scope>NUCLEOTIDE SEQUENCE [LARGE SCALE GENOMIC DNA]</scope>
    <source>
        <strain evidence="1">IBCAS-2021</strain>
        <tissue evidence="1">Leaf</tissue>
    </source>
</reference>
<dbReference type="AlphaFoldDB" id="A0AAV7EHF3"/>
<protein>
    <submittedName>
        <fullName evidence="1">Uncharacterized protein</fullName>
    </submittedName>
</protein>
<evidence type="ECO:0000313" key="2">
    <source>
        <dbReference type="Proteomes" id="UP000825729"/>
    </source>
</evidence>
<organism evidence="1 2">
    <name type="scientific">Aristolochia fimbriata</name>
    <name type="common">White veined hardy Dutchman's pipe vine</name>
    <dbReference type="NCBI Taxonomy" id="158543"/>
    <lineage>
        <taxon>Eukaryota</taxon>
        <taxon>Viridiplantae</taxon>
        <taxon>Streptophyta</taxon>
        <taxon>Embryophyta</taxon>
        <taxon>Tracheophyta</taxon>
        <taxon>Spermatophyta</taxon>
        <taxon>Magnoliopsida</taxon>
        <taxon>Magnoliidae</taxon>
        <taxon>Piperales</taxon>
        <taxon>Aristolochiaceae</taxon>
        <taxon>Aristolochia</taxon>
    </lineage>
</organism>